<accession>A0A1H7PB68</accession>
<dbReference type="RefSeq" id="WP_090605841.1">
    <property type="nucleotide sequence ID" value="NZ_FNZR01000004.1"/>
</dbReference>
<dbReference type="OrthoDB" id="1163320at2"/>
<feature type="transmembrane region" description="Helical" evidence="1">
    <location>
        <begin position="76"/>
        <end position="95"/>
    </location>
</feature>
<keyword evidence="1" id="KW-0812">Transmembrane</keyword>
<dbReference type="Proteomes" id="UP000198916">
    <property type="component" value="Unassembled WGS sequence"/>
</dbReference>
<feature type="transmembrane region" description="Helical" evidence="1">
    <location>
        <begin position="159"/>
        <end position="179"/>
    </location>
</feature>
<feature type="transmembrane region" description="Helical" evidence="1">
    <location>
        <begin position="42"/>
        <end position="64"/>
    </location>
</feature>
<dbReference type="STRING" id="332977.SAMN05421740_104270"/>
<dbReference type="AlphaFoldDB" id="A0A1H7PB68"/>
<evidence type="ECO:0000256" key="1">
    <source>
        <dbReference type="SAM" id="Phobius"/>
    </source>
</evidence>
<gene>
    <name evidence="2" type="ORF">SAMN05421740_104270</name>
</gene>
<keyword evidence="3" id="KW-1185">Reference proteome</keyword>
<protein>
    <recommendedName>
        <fullName evidence="4">DUF4386 domain-containing protein</fullName>
    </recommendedName>
</protein>
<organism evidence="2 3">
    <name type="scientific">Parapedobacter koreensis</name>
    <dbReference type="NCBI Taxonomy" id="332977"/>
    <lineage>
        <taxon>Bacteria</taxon>
        <taxon>Pseudomonadati</taxon>
        <taxon>Bacteroidota</taxon>
        <taxon>Sphingobacteriia</taxon>
        <taxon>Sphingobacteriales</taxon>
        <taxon>Sphingobacteriaceae</taxon>
        <taxon>Parapedobacter</taxon>
    </lineage>
</organism>
<feature type="transmembrane region" description="Helical" evidence="1">
    <location>
        <begin position="12"/>
        <end position="30"/>
    </location>
</feature>
<keyword evidence="1" id="KW-1133">Transmembrane helix</keyword>
<sequence>MEYAFRKTTGISLVVGSLLMVLTMILHPSGGSMEYILKIRPILITSHSIAILSLPFITFGFYGLSIALLTEDKISMLSFIISCFGIIAAMIAALINGLTLPLFLSGISTDTVDQKVVNTVRTYGNYINIPMGYILLAAFTLAIGIWSGLIIRSSVFPNWIGYLGLAVVFPCISGLFFPYDFLGLFGFRIVVLGIVTWIITTDTFIIFTEIKTFRWKHNG</sequence>
<feature type="transmembrane region" description="Helical" evidence="1">
    <location>
        <begin position="185"/>
        <end position="207"/>
    </location>
</feature>
<proteinExistence type="predicted"/>
<keyword evidence="1" id="KW-0472">Membrane</keyword>
<evidence type="ECO:0008006" key="4">
    <source>
        <dbReference type="Google" id="ProtNLM"/>
    </source>
</evidence>
<dbReference type="EMBL" id="FNZR01000004">
    <property type="protein sequence ID" value="SEL32515.1"/>
    <property type="molecule type" value="Genomic_DNA"/>
</dbReference>
<reference evidence="3" key="1">
    <citation type="submission" date="2016-10" db="EMBL/GenBank/DDBJ databases">
        <authorList>
            <person name="Varghese N."/>
            <person name="Submissions S."/>
        </authorList>
    </citation>
    <scope>NUCLEOTIDE SEQUENCE [LARGE SCALE GENOMIC DNA]</scope>
    <source>
        <strain evidence="3">Jip14</strain>
    </source>
</reference>
<evidence type="ECO:0000313" key="3">
    <source>
        <dbReference type="Proteomes" id="UP000198916"/>
    </source>
</evidence>
<evidence type="ECO:0000313" key="2">
    <source>
        <dbReference type="EMBL" id="SEL32515.1"/>
    </source>
</evidence>
<feature type="transmembrane region" description="Helical" evidence="1">
    <location>
        <begin position="131"/>
        <end position="152"/>
    </location>
</feature>
<name>A0A1H7PB68_9SPHI</name>